<feature type="domain" description="HTH tetR-type" evidence="3">
    <location>
        <begin position="12"/>
        <end position="72"/>
    </location>
</feature>
<dbReference type="SUPFAM" id="SSF46689">
    <property type="entry name" value="Homeodomain-like"/>
    <property type="match status" value="1"/>
</dbReference>
<dbReference type="Gene3D" id="1.10.357.10">
    <property type="entry name" value="Tetracycline Repressor, domain 2"/>
    <property type="match status" value="1"/>
</dbReference>
<evidence type="ECO:0000259" key="3">
    <source>
        <dbReference type="PROSITE" id="PS50977"/>
    </source>
</evidence>
<evidence type="ECO:0000256" key="1">
    <source>
        <dbReference type="ARBA" id="ARBA00023125"/>
    </source>
</evidence>
<dbReference type="Proteomes" id="UP000598775">
    <property type="component" value="Unassembled WGS sequence"/>
</dbReference>
<dbReference type="InterPro" id="IPR001647">
    <property type="entry name" value="HTH_TetR"/>
</dbReference>
<proteinExistence type="predicted"/>
<organism evidence="4 5">
    <name type="scientific">Subtercola lobariae</name>
    <dbReference type="NCBI Taxonomy" id="1588641"/>
    <lineage>
        <taxon>Bacteria</taxon>
        <taxon>Bacillati</taxon>
        <taxon>Actinomycetota</taxon>
        <taxon>Actinomycetes</taxon>
        <taxon>Micrococcales</taxon>
        <taxon>Microbacteriaceae</taxon>
        <taxon>Subtercola</taxon>
    </lineage>
</organism>
<dbReference type="InterPro" id="IPR036271">
    <property type="entry name" value="Tet_transcr_reg_TetR-rel_C_sf"/>
</dbReference>
<reference evidence="4 5" key="1">
    <citation type="journal article" date="2014" name="Int. J. Syst. Evol. Microbiol.">
        <title>Complete genome sequence of Corynebacterium casei LMG S-19264T (=DSM 44701T), isolated from a smear-ripened cheese.</title>
        <authorList>
            <consortium name="US DOE Joint Genome Institute (JGI-PGF)"/>
            <person name="Walter F."/>
            <person name="Albersmeier A."/>
            <person name="Kalinowski J."/>
            <person name="Ruckert C."/>
        </authorList>
    </citation>
    <scope>NUCLEOTIDE SEQUENCE [LARGE SCALE GENOMIC DNA]</scope>
    <source>
        <strain evidence="4 5">CGMCC 1.12976</strain>
    </source>
</reference>
<comment type="caution">
    <text evidence="4">The sequence shown here is derived from an EMBL/GenBank/DDBJ whole genome shotgun (WGS) entry which is preliminary data.</text>
</comment>
<dbReference type="RefSeq" id="WP_188679781.1">
    <property type="nucleotide sequence ID" value="NZ_BMGP01000006.1"/>
</dbReference>
<dbReference type="InterPro" id="IPR009057">
    <property type="entry name" value="Homeodomain-like_sf"/>
</dbReference>
<dbReference type="GO" id="GO:0003677">
    <property type="term" value="F:DNA binding"/>
    <property type="evidence" value="ECO:0007669"/>
    <property type="project" value="UniProtKB-UniRule"/>
</dbReference>
<evidence type="ECO:0000313" key="5">
    <source>
        <dbReference type="Proteomes" id="UP000598775"/>
    </source>
</evidence>
<evidence type="ECO:0000256" key="2">
    <source>
        <dbReference type="PROSITE-ProRule" id="PRU00335"/>
    </source>
</evidence>
<dbReference type="SUPFAM" id="SSF48498">
    <property type="entry name" value="Tetracyclin repressor-like, C-terminal domain"/>
    <property type="match status" value="1"/>
</dbReference>
<dbReference type="PROSITE" id="PS50977">
    <property type="entry name" value="HTH_TETR_2"/>
    <property type="match status" value="1"/>
</dbReference>
<feature type="DNA-binding region" description="H-T-H motif" evidence="2">
    <location>
        <begin position="35"/>
        <end position="54"/>
    </location>
</feature>
<keyword evidence="1 2" id="KW-0238">DNA-binding</keyword>
<protein>
    <submittedName>
        <fullName evidence="4">TetR family transcriptional regulator</fullName>
    </submittedName>
</protein>
<evidence type="ECO:0000313" key="4">
    <source>
        <dbReference type="EMBL" id="GGF35399.1"/>
    </source>
</evidence>
<accession>A0A917BC64</accession>
<dbReference type="AlphaFoldDB" id="A0A917BC64"/>
<keyword evidence="5" id="KW-1185">Reference proteome</keyword>
<name>A0A917BC64_9MICO</name>
<gene>
    <name evidence="4" type="ORF">GCM10011399_30550</name>
</gene>
<dbReference type="EMBL" id="BMGP01000006">
    <property type="protein sequence ID" value="GGF35399.1"/>
    <property type="molecule type" value="Genomic_DNA"/>
</dbReference>
<sequence>MTLALPDKDDGADRRELLLDRIVDYVLEHGITQLTLRGLATAVGSNNRMLLYYFGSREELIVAALAAAEVRFPSMAAVITSFDASTAPLSERLFSAWATISDPANLPFHRLFFEIFGLAGFERQRFTTFLGEVGTEWVAHVAAVFRQAGVVDAQAELFAHEIVALWRGLQTTLLSGGDLAVIDSAARAATAALLARVTSVDP</sequence>